<keyword evidence="7" id="KW-0333">Golgi apparatus</keyword>
<dbReference type="KEGG" id="aten:116292336"/>
<evidence type="ECO:0000256" key="5">
    <source>
        <dbReference type="ARBA" id="ARBA00022968"/>
    </source>
</evidence>
<keyword evidence="9" id="KW-0325">Glycoprotein</keyword>
<dbReference type="PANTHER" id="PTHR14647">
    <property type="entry name" value="GALACTOSE-3-O-SULFOTRANSFERASE"/>
    <property type="match status" value="1"/>
</dbReference>
<evidence type="ECO:0000256" key="9">
    <source>
        <dbReference type="ARBA" id="ARBA00023180"/>
    </source>
</evidence>
<evidence type="ECO:0000256" key="10">
    <source>
        <dbReference type="SAM" id="Phobius"/>
    </source>
</evidence>
<reference evidence="12" key="1">
    <citation type="submission" date="2025-08" db="UniProtKB">
        <authorList>
            <consortium name="RefSeq"/>
        </authorList>
    </citation>
    <scope>IDENTIFICATION</scope>
    <source>
        <tissue evidence="12">Tentacle</tissue>
    </source>
</reference>
<evidence type="ECO:0000313" key="11">
    <source>
        <dbReference type="Proteomes" id="UP000515163"/>
    </source>
</evidence>
<dbReference type="Proteomes" id="UP000515163">
    <property type="component" value="Unplaced"/>
</dbReference>
<dbReference type="Gene3D" id="3.40.50.300">
    <property type="entry name" value="P-loop containing nucleotide triphosphate hydrolases"/>
    <property type="match status" value="1"/>
</dbReference>
<sequence length="475" mass="56109">MRKFRNCRVKRTFASIFVLVIIAAYITLNKSINQNTKRNVRTDERDPYRFQLQHAAWVWNDDVVYVEEKSRKPREVPTDESPQFEVITHTNKSASLAQEGTDYGQNKFLGLEGVEDYILSKDDYREQRKVPNRRIEKCKFPLFNILFLKTHHTGSDIITNILNRFADLRDLRVAIPNGGVSTFYWPARFHWRHLDLSIHDGVLPNILCNHARFNGEIMDQIMPQGTVYLTMLRNPETLFESTFDHEHFTAMLDMFEYDDPIGSFLENPKMHIEHVIKHNMFKDNLNLIKNGMFFDLGLRTADYHKPQVFKDAILDISDKFTLVLIYEHLDESLVMLKRKLCWELDDLLYLKSYFIEKTSYRNFTEAQREQLRNWSKADSALYEYFNRTLWERIANEDNFEEELGLFKAKQRQIEEDCEDATVDDGVFDSDETSSPGTEKMNKYLCHKMTMSAGNYLEYFRTKFAVRKHGKSYTSG</sequence>
<gene>
    <name evidence="12" type="primary">LOC116292336</name>
</gene>
<evidence type="ECO:0000256" key="6">
    <source>
        <dbReference type="ARBA" id="ARBA00022989"/>
    </source>
</evidence>
<dbReference type="InParanoid" id="A0A6P8HKQ2"/>
<organism evidence="11 12">
    <name type="scientific">Actinia tenebrosa</name>
    <name type="common">Australian red waratah sea anemone</name>
    <dbReference type="NCBI Taxonomy" id="6105"/>
    <lineage>
        <taxon>Eukaryota</taxon>
        <taxon>Metazoa</taxon>
        <taxon>Cnidaria</taxon>
        <taxon>Anthozoa</taxon>
        <taxon>Hexacorallia</taxon>
        <taxon>Actiniaria</taxon>
        <taxon>Actiniidae</taxon>
        <taxon>Actinia</taxon>
    </lineage>
</organism>
<dbReference type="InterPro" id="IPR009729">
    <property type="entry name" value="Gal-3-0_sulfotransfrase"/>
</dbReference>
<dbReference type="Pfam" id="PF06990">
    <property type="entry name" value="Gal-3-0_sulfotr"/>
    <property type="match status" value="1"/>
</dbReference>
<dbReference type="GO" id="GO:0001733">
    <property type="term" value="F:galactosylceramide sulfotransferase activity"/>
    <property type="evidence" value="ECO:0007669"/>
    <property type="project" value="InterPro"/>
</dbReference>
<evidence type="ECO:0000256" key="7">
    <source>
        <dbReference type="ARBA" id="ARBA00023034"/>
    </source>
</evidence>
<evidence type="ECO:0000256" key="3">
    <source>
        <dbReference type="ARBA" id="ARBA00022679"/>
    </source>
</evidence>
<keyword evidence="11" id="KW-1185">Reference proteome</keyword>
<dbReference type="OrthoDB" id="514299at2759"/>
<keyword evidence="3" id="KW-0808">Transferase</keyword>
<proteinExistence type="inferred from homology"/>
<evidence type="ECO:0000256" key="4">
    <source>
        <dbReference type="ARBA" id="ARBA00022692"/>
    </source>
</evidence>
<comment type="subcellular location">
    <subcellularLocation>
        <location evidence="1">Golgi apparatus membrane</location>
        <topology evidence="1">Single-pass type II membrane protein</topology>
    </subcellularLocation>
</comment>
<keyword evidence="6 10" id="KW-1133">Transmembrane helix</keyword>
<keyword evidence="5" id="KW-0735">Signal-anchor</keyword>
<protein>
    <submittedName>
        <fullName evidence="12">Galactose-3-O-sulfotransferase 2-like</fullName>
    </submittedName>
</protein>
<dbReference type="GeneID" id="116292336"/>
<comment type="similarity">
    <text evidence="2">Belongs to the galactose-3-O-sulfotransferase family.</text>
</comment>
<evidence type="ECO:0000256" key="8">
    <source>
        <dbReference type="ARBA" id="ARBA00023136"/>
    </source>
</evidence>
<accession>A0A6P8HKQ2</accession>
<feature type="transmembrane region" description="Helical" evidence="10">
    <location>
        <begin position="12"/>
        <end position="28"/>
    </location>
</feature>
<evidence type="ECO:0000256" key="1">
    <source>
        <dbReference type="ARBA" id="ARBA00004323"/>
    </source>
</evidence>
<keyword evidence="4 10" id="KW-0812">Transmembrane</keyword>
<dbReference type="AlphaFoldDB" id="A0A6P8HKQ2"/>
<dbReference type="GO" id="GO:0009247">
    <property type="term" value="P:glycolipid biosynthetic process"/>
    <property type="evidence" value="ECO:0007669"/>
    <property type="project" value="InterPro"/>
</dbReference>
<name>A0A6P8HKQ2_ACTTE</name>
<evidence type="ECO:0000256" key="2">
    <source>
        <dbReference type="ARBA" id="ARBA00008124"/>
    </source>
</evidence>
<dbReference type="InterPro" id="IPR027417">
    <property type="entry name" value="P-loop_NTPase"/>
</dbReference>
<dbReference type="PANTHER" id="PTHR14647:SF85">
    <property type="entry name" value="GALACTOSYLCERAMIDE SULFOTRANSFERASE-LIKE"/>
    <property type="match status" value="1"/>
</dbReference>
<dbReference type="RefSeq" id="XP_031555483.1">
    <property type="nucleotide sequence ID" value="XM_031699623.1"/>
</dbReference>
<dbReference type="GO" id="GO:0000139">
    <property type="term" value="C:Golgi membrane"/>
    <property type="evidence" value="ECO:0007669"/>
    <property type="project" value="UniProtKB-SubCell"/>
</dbReference>
<evidence type="ECO:0000313" key="12">
    <source>
        <dbReference type="RefSeq" id="XP_031555483.1"/>
    </source>
</evidence>
<keyword evidence="8 10" id="KW-0472">Membrane</keyword>